<evidence type="ECO:0000256" key="1">
    <source>
        <dbReference type="SAM" id="Phobius"/>
    </source>
</evidence>
<dbReference type="AlphaFoldDB" id="A0A2Z4YAN0"/>
<accession>A0A2Z4YAN0</accession>
<reference evidence="2 3" key="1">
    <citation type="submission" date="2018-05" db="EMBL/GenBank/DDBJ databases">
        <title>A metagenomic window into the 2 km-deep terrestrial subsurface aquifer revealed taxonomically and functionally diverse microbial community comprising novel uncultured bacterial lineages.</title>
        <authorList>
            <person name="Kadnikov V.V."/>
            <person name="Mardanov A.V."/>
            <person name="Beletsky A.V."/>
            <person name="Banks D."/>
            <person name="Pimenov N.V."/>
            <person name="Frank Y.A."/>
            <person name="Karnachuk O.V."/>
            <person name="Ravin N.V."/>
        </authorList>
    </citation>
    <scope>NUCLEOTIDE SEQUENCE [LARGE SCALE GENOMIC DNA]</scope>
    <source>
        <strain evidence="2">BY</strain>
    </source>
</reference>
<gene>
    <name evidence="2" type="ORF">BRCON_2693</name>
</gene>
<proteinExistence type="predicted"/>
<keyword evidence="1" id="KW-0812">Transmembrane</keyword>
<feature type="transmembrane region" description="Helical" evidence="1">
    <location>
        <begin position="488"/>
        <end position="508"/>
    </location>
</feature>
<feature type="transmembrane region" description="Helical" evidence="1">
    <location>
        <begin position="312"/>
        <end position="332"/>
    </location>
</feature>
<protein>
    <recommendedName>
        <fullName evidence="4">Glycosyltransferase RgtA/B/C/D-like domain-containing protein</fullName>
    </recommendedName>
</protein>
<feature type="transmembrane region" description="Helical" evidence="1">
    <location>
        <begin position="21"/>
        <end position="42"/>
    </location>
</feature>
<feature type="transmembrane region" description="Helical" evidence="1">
    <location>
        <begin position="338"/>
        <end position="357"/>
    </location>
</feature>
<feature type="transmembrane region" description="Helical" evidence="1">
    <location>
        <begin position="228"/>
        <end position="246"/>
    </location>
</feature>
<dbReference type="Proteomes" id="UP000262583">
    <property type="component" value="Chromosome"/>
</dbReference>
<evidence type="ECO:0000313" key="3">
    <source>
        <dbReference type="Proteomes" id="UP000262583"/>
    </source>
</evidence>
<feature type="transmembrane region" description="Helical" evidence="1">
    <location>
        <begin position="288"/>
        <end position="305"/>
    </location>
</feature>
<feature type="transmembrane region" description="Helical" evidence="1">
    <location>
        <begin position="183"/>
        <end position="216"/>
    </location>
</feature>
<feature type="transmembrane region" description="Helical" evidence="1">
    <location>
        <begin position="369"/>
        <end position="393"/>
    </location>
</feature>
<keyword evidence="1" id="KW-0472">Membrane</keyword>
<dbReference type="EMBL" id="CP030759">
    <property type="protein sequence ID" value="AXA37435.1"/>
    <property type="molecule type" value="Genomic_DNA"/>
</dbReference>
<feature type="transmembrane region" description="Helical" evidence="1">
    <location>
        <begin position="135"/>
        <end position="152"/>
    </location>
</feature>
<keyword evidence="1" id="KW-1133">Transmembrane helix</keyword>
<sequence length="552" mass="62709">MSWAIGWRLRARRKRWGVLQLASAVWGVAFCLFALCASHWHYGYERENLDFARAYVSRTLCRDAAGMLYPRSRAGVLDVLQYGPSALIEFCLRGTAWERDASSFLFLFVHQFTAAWIVTTLFVVAWLLYRRPGPALATALLAAVGTVLWPYSKFGMENQQTLWTTAALAAFLYYLNAPRARRAALFGAALGCLILTKITGVLIAAALGIAALVVLWRERRSTGCRVPFAHVAITVIVVASAFVLLLSTNVWRYGNPLFRRYSCGDAYDSLLAVPLRVGALLFSPNKSLFLYSPVLLLTLPFWRVFFVRFPRLIPLAVAFGLLTVFQLSLNTWVDERWWFSRLHFLIPFLALPLGLWWESYHRGSSVFRFVSNWVVIAAVLIQLLGVSVNYTALTFVVHPSPQLTLENLVWNPQFNHIRFNVYALTSWWEKERGGRSLPFIVYHHYLPAAPPPGSPSRFSVFDMRGWDELDFWLLQAWRRPETEFGRPVARTLIGVLGVGLLASALRLMRLMRYARSVGIDAAAAERGAVAEDSAKRPWRRKWRVLRTVRGKA</sequence>
<evidence type="ECO:0008006" key="4">
    <source>
        <dbReference type="Google" id="ProtNLM"/>
    </source>
</evidence>
<name>A0A2Z4YAN0_SUMC1</name>
<evidence type="ECO:0000313" key="2">
    <source>
        <dbReference type="EMBL" id="AXA37435.1"/>
    </source>
</evidence>
<dbReference type="KEGG" id="schv:BRCON_2693"/>
<feature type="transmembrane region" description="Helical" evidence="1">
    <location>
        <begin position="104"/>
        <end position="128"/>
    </location>
</feature>
<organism evidence="2 3">
    <name type="scientific">Sumerlaea chitinivorans</name>
    <dbReference type="NCBI Taxonomy" id="2250252"/>
    <lineage>
        <taxon>Bacteria</taxon>
        <taxon>Candidatus Sumerlaeota</taxon>
        <taxon>Candidatus Sumerlaeia</taxon>
        <taxon>Candidatus Sumerlaeales</taxon>
        <taxon>Candidatus Sumerlaeaceae</taxon>
        <taxon>Candidatus Sumerlaea</taxon>
    </lineage>
</organism>